<comment type="caution">
    <text evidence="1">The sequence shown here is derived from an EMBL/GenBank/DDBJ whole genome shotgun (WGS) entry which is preliminary data.</text>
</comment>
<dbReference type="Gene3D" id="3.30.310.50">
    <property type="entry name" value="Alpha-D-phosphohexomutase, C-terminal domain"/>
    <property type="match status" value="1"/>
</dbReference>
<dbReference type="SUPFAM" id="SSF55957">
    <property type="entry name" value="Phosphoglucomutase, C-terminal domain"/>
    <property type="match status" value="1"/>
</dbReference>
<proteinExistence type="predicted"/>
<dbReference type="EMBL" id="VSSQ01040323">
    <property type="protein sequence ID" value="MPM93537.1"/>
    <property type="molecule type" value="Genomic_DNA"/>
</dbReference>
<name>A0A645DVY8_9ZZZZ</name>
<protein>
    <submittedName>
        <fullName evidence="1">Uncharacterized protein</fullName>
    </submittedName>
</protein>
<organism evidence="1">
    <name type="scientific">bioreactor metagenome</name>
    <dbReference type="NCBI Taxonomy" id="1076179"/>
    <lineage>
        <taxon>unclassified sequences</taxon>
        <taxon>metagenomes</taxon>
        <taxon>ecological metagenomes</taxon>
    </lineage>
</organism>
<dbReference type="InterPro" id="IPR036900">
    <property type="entry name" value="A-D-PHexomutase_C_sf"/>
</dbReference>
<dbReference type="AlphaFoldDB" id="A0A645DVY8"/>
<evidence type="ECO:0000313" key="1">
    <source>
        <dbReference type="EMBL" id="MPM93537.1"/>
    </source>
</evidence>
<dbReference type="GO" id="GO:0016868">
    <property type="term" value="F:intramolecular phosphotransferase activity"/>
    <property type="evidence" value="ECO:0007669"/>
    <property type="project" value="InterPro"/>
</dbReference>
<gene>
    <name evidence="1" type="ORF">SDC9_140676</name>
</gene>
<sequence>MRDPLNTLLSLIKLLRNRDIAKLWFRANGHDVPHPITLEKIIESLPAFQTTGAFSDDGKMQVAISHQILKNRYEVLLQTEWEKRKRALAEMDIHSFAILQTEGTESHEGMGEAYRHEPYTGGYKVVFKDRDGSITDFLWMRGSKTEPVFRVVVDAKGEDPERYHYLLNWHRSMLATAAEA</sequence>
<accession>A0A645DVY8</accession>
<reference evidence="1" key="1">
    <citation type="submission" date="2019-08" db="EMBL/GenBank/DDBJ databases">
        <authorList>
            <person name="Kucharzyk K."/>
            <person name="Murdoch R.W."/>
            <person name="Higgins S."/>
            <person name="Loffler F."/>
        </authorList>
    </citation>
    <scope>NUCLEOTIDE SEQUENCE</scope>
</reference>